<feature type="domain" description="MIOS-like alpha-solenoid" evidence="6">
    <location>
        <begin position="490"/>
        <end position="730"/>
    </location>
</feature>
<evidence type="ECO:0000313" key="7">
    <source>
        <dbReference type="EMBL" id="EHY54691.1"/>
    </source>
</evidence>
<dbReference type="FunCoup" id="H6BRB0">
    <property type="interactions" value="713"/>
</dbReference>
<dbReference type="InterPro" id="IPR037593">
    <property type="entry name" value="MIOS/Sea4"/>
</dbReference>
<dbReference type="GO" id="GO:0005737">
    <property type="term" value="C:cytoplasm"/>
    <property type="evidence" value="ECO:0007669"/>
    <property type="project" value="TreeGrafter"/>
</dbReference>
<keyword evidence="3" id="KW-0677">Repeat</keyword>
<feature type="compositionally biased region" description="Gly residues" evidence="4">
    <location>
        <begin position="959"/>
        <end position="969"/>
    </location>
</feature>
<dbReference type="InterPro" id="IPR031488">
    <property type="entry name" value="Zn_ribbon_mio"/>
</dbReference>
<dbReference type="PANTHER" id="PTHR16453">
    <property type="entry name" value="WD40 DOMAIN-CONTAINING PROTEIN MIO FAMILY MEMBER"/>
    <property type="match status" value="1"/>
</dbReference>
<dbReference type="InterPro" id="IPR036322">
    <property type="entry name" value="WD40_repeat_dom_sf"/>
</dbReference>
<dbReference type="Gene3D" id="2.130.10.10">
    <property type="entry name" value="YVTN repeat-like/Quinoprotein amine dehydrogenase"/>
    <property type="match status" value="1"/>
</dbReference>
<dbReference type="STRING" id="858893.H6BRB0"/>
<dbReference type="RefSeq" id="XP_009155152.1">
    <property type="nucleotide sequence ID" value="XM_009156904.1"/>
</dbReference>
<reference evidence="7" key="1">
    <citation type="submission" date="2011-07" db="EMBL/GenBank/DDBJ databases">
        <title>The Genome Sequence of Exophiala (Wangiella) dermatitidis NIH/UT8656.</title>
        <authorList>
            <consortium name="The Broad Institute Genome Sequencing Platform"/>
            <person name="Cuomo C."/>
            <person name="Wang Z."/>
            <person name="Hunicke-Smith S."/>
            <person name="Szanislo P.J."/>
            <person name="Earl A."/>
            <person name="Young S.K."/>
            <person name="Zeng Q."/>
            <person name="Gargeya S."/>
            <person name="Fitzgerald M."/>
            <person name="Haas B."/>
            <person name="Abouelleil A."/>
            <person name="Alvarado L."/>
            <person name="Arachchi H.M."/>
            <person name="Berlin A."/>
            <person name="Brown A."/>
            <person name="Chapman S.B."/>
            <person name="Chen Z."/>
            <person name="Dunbar C."/>
            <person name="Freedman E."/>
            <person name="Gearin G."/>
            <person name="Gellesch M."/>
            <person name="Goldberg J."/>
            <person name="Griggs A."/>
            <person name="Gujja S."/>
            <person name="Heiman D."/>
            <person name="Howarth C."/>
            <person name="Larson L."/>
            <person name="Lui A."/>
            <person name="MacDonald P.J.P."/>
            <person name="Montmayeur A."/>
            <person name="Murphy C."/>
            <person name="Neiman D."/>
            <person name="Pearson M."/>
            <person name="Priest M."/>
            <person name="Roberts A."/>
            <person name="Saif S."/>
            <person name="Shea T."/>
            <person name="Shenoy N."/>
            <person name="Sisk P."/>
            <person name="Stolte C."/>
            <person name="Sykes S."/>
            <person name="Wortman J."/>
            <person name="Nusbaum C."/>
            <person name="Birren B."/>
        </authorList>
    </citation>
    <scope>NUCLEOTIDE SEQUENCE</scope>
    <source>
        <strain evidence="7">NIH/UT8656</strain>
    </source>
</reference>
<dbReference type="OMA" id="YEPTGHA"/>
<evidence type="ECO:0000256" key="2">
    <source>
        <dbReference type="ARBA" id="ARBA00022574"/>
    </source>
</evidence>
<dbReference type="InterPro" id="IPR001680">
    <property type="entry name" value="WD40_rpt"/>
</dbReference>
<evidence type="ECO:0000256" key="1">
    <source>
        <dbReference type="ARBA" id="ARBA00009713"/>
    </source>
</evidence>
<dbReference type="eggNOG" id="KOG1008">
    <property type="taxonomic scope" value="Eukaryota"/>
</dbReference>
<accession>H6BRB0</accession>
<dbReference type="Pfam" id="PF21719">
    <property type="entry name" value="MIOS_a-sol"/>
    <property type="match status" value="1"/>
</dbReference>
<gene>
    <name evidence="7" type="ORF">HMPREF1120_02856</name>
</gene>
<evidence type="ECO:0000259" key="6">
    <source>
        <dbReference type="Pfam" id="PF21719"/>
    </source>
</evidence>
<evidence type="ECO:0000259" key="5">
    <source>
        <dbReference type="Pfam" id="PF17034"/>
    </source>
</evidence>
<feature type="domain" description="GATOR2 complex protein MIO zinc-ribbon like" evidence="5">
    <location>
        <begin position="1047"/>
        <end position="1088"/>
    </location>
</feature>
<dbReference type="SUPFAM" id="SSF50978">
    <property type="entry name" value="WD40 repeat-like"/>
    <property type="match status" value="1"/>
</dbReference>
<dbReference type="VEuPathDB" id="FungiDB:HMPREF1120_02856"/>
<keyword evidence="8" id="KW-1185">Reference proteome</keyword>
<evidence type="ECO:0000313" key="8">
    <source>
        <dbReference type="Proteomes" id="UP000007304"/>
    </source>
</evidence>
<proteinExistence type="inferred from homology"/>
<dbReference type="GeneID" id="20307495"/>
<evidence type="ECO:0000256" key="4">
    <source>
        <dbReference type="SAM" id="MobiDB-lite"/>
    </source>
</evidence>
<feature type="region of interest" description="Disordered" evidence="4">
    <location>
        <begin position="952"/>
        <end position="1039"/>
    </location>
</feature>
<dbReference type="PANTHER" id="PTHR16453:SF9">
    <property type="entry name" value="GATOR COMPLEX PROTEIN MIOS"/>
    <property type="match status" value="1"/>
</dbReference>
<dbReference type="OrthoDB" id="341486at2759"/>
<comment type="similarity">
    <text evidence="1">Belongs to the WD repeat mio family.</text>
</comment>
<dbReference type="EMBL" id="JH226131">
    <property type="protein sequence ID" value="EHY54691.1"/>
    <property type="molecule type" value="Genomic_DNA"/>
</dbReference>
<sequence>MEAAIRYSQNSLPGTEQRFLHVDVTGKVFRLCKIRKESRPKVQYDTIHTATKVPAFRAFDWHPVKEDLVVVGQAGGEATLLNIAEGQQDSLSFQVRSQRLCNSVALNTQTLLAAGLDKVRTDFCLNVWDFNQRLPVPGRKGFSKVYSDPIHKLASGEPITSLKFFQDDPQLLVAGVKGQFVRLYDLREPGAGNNGLQFATRCVHNLAIDWKDENYFASCYPTNDPSICVWDRRMVSRVNAPHLSFAGSGGANSGDNRQPEVSLELKNVIDNPGTIWSLRFSKAERGCLGVLSSTGHLKVFNITKDFLAETHHHDDRDASNELSWEASAPHDVFLDRAQEVAKPYSHPSSSQDEKSRVVSFDFMTSTTKSRQPKLLVLDGHGRIRVTSTKSPPEPTALSTVGYMCKGQVVVAHSATGATEPGPAIEQIRRRAQPRNVLRQAFKQSRQNKTSFDKKRMSSLDDQAWYADLGFYEKDVPLSDILTLMATQRLRCEAGYLLDPSKNKAIVSDSHWLQSFWSWVERASKISRNGNMTQDNVDLSYIGVYGLWMEDIDTRNRTLGPTSNQVAKIIDTLVHRLSLPRVKGCPTEYAANRQICLHSAGLAWSYDELEVIVKRLVAQNQHTKAAALAMFAMERKLAYKALRSKNANQSHKMLAMAIAGAARQSNRDAAETTTADDSDTQDDWADTISSLADELTDPYARAILAYVKTGEWSNVVGETSLPLKYRVCVALRHFDDSSLTHYISQATKEVLEEGDIEGVVLTGTATQQAFNLMAGYIRRFGDLQTAVLALAPAIPRYVREETVVRRFDAWKDAYRHMMNGWNLKFDRVRFDIACQKVAVDASGRRLLAPAKQQVRLVCGFCAQSIAHTAAGINDNDGVSSGRKVVETLQNPLTKDKAAAIGTVCPSCGRHLPRCGVCDYWLGIPDESYLPWYAPRQVSKTNGATDLSASIAGSVQTTIGPGPGAGTGTGTGTAMIGSSKSKESPRLRLPAPAQSQPTSKQSTTGTTESSTRTAVPPSRRTSTGEKPSVSSREQVEEASQPDVLRNWGSAMSRFTVLCLKCSHGCHAAHARMWFEKHHVCPVPECSCLCNA</sequence>
<dbReference type="InterPro" id="IPR015943">
    <property type="entry name" value="WD40/YVTN_repeat-like_dom_sf"/>
</dbReference>
<evidence type="ECO:0000256" key="3">
    <source>
        <dbReference type="ARBA" id="ARBA00022737"/>
    </source>
</evidence>
<keyword evidence="2" id="KW-0853">WD repeat</keyword>
<feature type="compositionally biased region" description="Low complexity" evidence="4">
    <location>
        <begin position="988"/>
        <end position="1012"/>
    </location>
</feature>
<name>H6BRB0_EXODN</name>
<dbReference type="Proteomes" id="UP000007304">
    <property type="component" value="Unassembled WGS sequence"/>
</dbReference>
<dbReference type="InterPro" id="IPR049092">
    <property type="entry name" value="MIOS_a-sol"/>
</dbReference>
<feature type="compositionally biased region" description="Polar residues" evidence="4">
    <location>
        <begin position="1017"/>
        <end position="1030"/>
    </location>
</feature>
<dbReference type="SMART" id="SM00320">
    <property type="entry name" value="WD40"/>
    <property type="match status" value="3"/>
</dbReference>
<dbReference type="HOGENOM" id="CLU_005843_0_0_1"/>
<dbReference type="InParanoid" id="H6BRB0"/>
<protein>
    <submittedName>
        <fullName evidence="7">Structure-specific recognition protein 1</fullName>
    </submittedName>
</protein>
<dbReference type="Pfam" id="PF17034">
    <property type="entry name" value="zinc_ribbon_16"/>
    <property type="match status" value="1"/>
</dbReference>
<dbReference type="GO" id="GO:1904263">
    <property type="term" value="P:positive regulation of TORC1 signaling"/>
    <property type="evidence" value="ECO:0007669"/>
    <property type="project" value="TreeGrafter"/>
</dbReference>
<dbReference type="AlphaFoldDB" id="H6BRB0"/>
<organism evidence="7 8">
    <name type="scientific">Exophiala dermatitidis (strain ATCC 34100 / CBS 525.76 / NIH/UT8656)</name>
    <name type="common">Black yeast</name>
    <name type="synonym">Wangiella dermatitidis</name>
    <dbReference type="NCBI Taxonomy" id="858893"/>
    <lineage>
        <taxon>Eukaryota</taxon>
        <taxon>Fungi</taxon>
        <taxon>Dikarya</taxon>
        <taxon>Ascomycota</taxon>
        <taxon>Pezizomycotina</taxon>
        <taxon>Eurotiomycetes</taxon>
        <taxon>Chaetothyriomycetidae</taxon>
        <taxon>Chaetothyriales</taxon>
        <taxon>Herpotrichiellaceae</taxon>
        <taxon>Exophiala</taxon>
    </lineage>
</organism>